<accession>A0A7C9M798</accession>
<dbReference type="SMART" id="SM00065">
    <property type="entry name" value="GAF"/>
    <property type="match status" value="1"/>
</dbReference>
<dbReference type="InterPro" id="IPR029016">
    <property type="entry name" value="GAF-like_dom_sf"/>
</dbReference>
<dbReference type="SUPFAM" id="SSF55073">
    <property type="entry name" value="Nucleotide cyclase"/>
    <property type="match status" value="1"/>
</dbReference>
<feature type="region of interest" description="Disordered" evidence="1">
    <location>
        <begin position="1"/>
        <end position="34"/>
    </location>
</feature>
<dbReference type="InterPro" id="IPR029787">
    <property type="entry name" value="Nucleotide_cyclase"/>
</dbReference>
<dbReference type="PANTHER" id="PTHR45138:SF9">
    <property type="entry name" value="DIGUANYLATE CYCLASE DGCM-RELATED"/>
    <property type="match status" value="1"/>
</dbReference>
<feature type="domain" description="GGDEF" evidence="2">
    <location>
        <begin position="237"/>
        <end position="362"/>
    </location>
</feature>
<gene>
    <name evidence="3" type="ORF">GO986_13245</name>
</gene>
<evidence type="ECO:0000259" key="2">
    <source>
        <dbReference type="PROSITE" id="PS50887"/>
    </source>
</evidence>
<proteinExistence type="predicted"/>
<evidence type="ECO:0000256" key="1">
    <source>
        <dbReference type="SAM" id="MobiDB-lite"/>
    </source>
</evidence>
<name>A0A7C9M798_9DEIO</name>
<organism evidence="3 4">
    <name type="scientific">Deinococcus arboris</name>
    <dbReference type="NCBI Taxonomy" id="2682977"/>
    <lineage>
        <taxon>Bacteria</taxon>
        <taxon>Thermotogati</taxon>
        <taxon>Deinococcota</taxon>
        <taxon>Deinococci</taxon>
        <taxon>Deinococcales</taxon>
        <taxon>Deinococcaceae</taxon>
        <taxon>Deinococcus</taxon>
    </lineage>
</organism>
<dbReference type="InterPro" id="IPR003018">
    <property type="entry name" value="GAF"/>
</dbReference>
<dbReference type="InterPro" id="IPR050469">
    <property type="entry name" value="Diguanylate_Cyclase"/>
</dbReference>
<keyword evidence="4" id="KW-1185">Reference proteome</keyword>
<dbReference type="SMART" id="SM00267">
    <property type="entry name" value="GGDEF"/>
    <property type="match status" value="1"/>
</dbReference>
<dbReference type="EMBL" id="WQLB01000018">
    <property type="protein sequence ID" value="MVN87725.1"/>
    <property type="molecule type" value="Genomic_DNA"/>
</dbReference>
<dbReference type="SUPFAM" id="SSF55781">
    <property type="entry name" value="GAF domain-like"/>
    <property type="match status" value="1"/>
</dbReference>
<dbReference type="GO" id="GO:0052621">
    <property type="term" value="F:diguanylate cyclase activity"/>
    <property type="evidence" value="ECO:0007669"/>
    <property type="project" value="TreeGrafter"/>
</dbReference>
<dbReference type="InterPro" id="IPR000160">
    <property type="entry name" value="GGDEF_dom"/>
</dbReference>
<dbReference type="Pfam" id="PF00990">
    <property type="entry name" value="GGDEF"/>
    <property type="match status" value="1"/>
</dbReference>
<comment type="caution">
    <text evidence="3">The sequence shown here is derived from an EMBL/GenBank/DDBJ whole genome shotgun (WGS) entry which is preliminary data.</text>
</comment>
<dbReference type="PROSITE" id="PS50887">
    <property type="entry name" value="GGDEF"/>
    <property type="match status" value="1"/>
</dbReference>
<dbReference type="Gene3D" id="3.30.450.40">
    <property type="match status" value="1"/>
</dbReference>
<evidence type="ECO:0000313" key="4">
    <source>
        <dbReference type="Proteomes" id="UP000483286"/>
    </source>
</evidence>
<dbReference type="NCBIfam" id="TIGR00254">
    <property type="entry name" value="GGDEF"/>
    <property type="match status" value="1"/>
</dbReference>
<evidence type="ECO:0000313" key="3">
    <source>
        <dbReference type="EMBL" id="MVN87725.1"/>
    </source>
</evidence>
<dbReference type="Pfam" id="PF13185">
    <property type="entry name" value="GAF_2"/>
    <property type="match status" value="1"/>
</dbReference>
<dbReference type="CDD" id="cd01949">
    <property type="entry name" value="GGDEF"/>
    <property type="match status" value="1"/>
</dbReference>
<dbReference type="GO" id="GO:0043709">
    <property type="term" value="P:cell adhesion involved in single-species biofilm formation"/>
    <property type="evidence" value="ECO:0007669"/>
    <property type="project" value="TreeGrafter"/>
</dbReference>
<dbReference type="GO" id="GO:0005886">
    <property type="term" value="C:plasma membrane"/>
    <property type="evidence" value="ECO:0007669"/>
    <property type="project" value="TreeGrafter"/>
</dbReference>
<dbReference type="Proteomes" id="UP000483286">
    <property type="component" value="Unassembled WGS sequence"/>
</dbReference>
<dbReference type="Gene3D" id="3.30.70.270">
    <property type="match status" value="1"/>
</dbReference>
<dbReference type="InterPro" id="IPR043128">
    <property type="entry name" value="Rev_trsase/Diguanyl_cyclase"/>
</dbReference>
<protein>
    <submittedName>
        <fullName evidence="3">Diguanylate cyclase</fullName>
    </submittedName>
</protein>
<sequence length="365" mass="39686">MSPAGRAGAAAGGAGVQGPGPRRATIRRKVTTSTADAQRQIARYRSLVQVTAALARHARTPDLLRTMHAQVQALFATPVTLLARRLPGGGWHCLTLESDSLDEQNLPPRTDGLLERVLSGQLRLQNDLRAYVAREGLKVVRVHFRHDLPHTLSWMGVPLHVGDEEVGVLSVQSYDLDAFTDEDLEFLELLGVHLSIALENAALHEQVQREANTDPLTGLPNRRTLTGRVQDALGSGQPHTLAVMDVQDFKSINDGHGHPVGDEVLIGVASLLGDLVRTAGFVCRLGGDEFAALLPWPLTESEARLADFLNRVAAFSWPVPQAPRLNVGAVAAWPGATLSDWLRQADARMYSAKRQRVQLLRQSAD</sequence>
<dbReference type="PANTHER" id="PTHR45138">
    <property type="entry name" value="REGULATORY COMPONENTS OF SENSORY TRANSDUCTION SYSTEM"/>
    <property type="match status" value="1"/>
</dbReference>
<reference evidence="3 4" key="1">
    <citation type="submission" date="2019-12" db="EMBL/GenBank/DDBJ databases">
        <title>Deinococcus sp. HMF7620 Genome sequencing and assembly.</title>
        <authorList>
            <person name="Kang H."/>
            <person name="Kim H."/>
            <person name="Joh K."/>
        </authorList>
    </citation>
    <scope>NUCLEOTIDE SEQUENCE [LARGE SCALE GENOMIC DNA]</scope>
    <source>
        <strain evidence="3 4">HMF7620</strain>
    </source>
</reference>
<dbReference type="AlphaFoldDB" id="A0A7C9M798"/>
<dbReference type="GO" id="GO:1902201">
    <property type="term" value="P:negative regulation of bacterial-type flagellum-dependent cell motility"/>
    <property type="evidence" value="ECO:0007669"/>
    <property type="project" value="TreeGrafter"/>
</dbReference>